<name>A0ACD1HCB9_9EURO</name>
<accession>A0ACD1HCB9</accession>
<organism evidence="1 2">
    <name type="scientific">Aspergillus aculeatinus CBS 121060</name>
    <dbReference type="NCBI Taxonomy" id="1448322"/>
    <lineage>
        <taxon>Eukaryota</taxon>
        <taxon>Fungi</taxon>
        <taxon>Dikarya</taxon>
        <taxon>Ascomycota</taxon>
        <taxon>Pezizomycotina</taxon>
        <taxon>Eurotiomycetes</taxon>
        <taxon>Eurotiomycetidae</taxon>
        <taxon>Eurotiales</taxon>
        <taxon>Aspergillaceae</taxon>
        <taxon>Aspergillus</taxon>
        <taxon>Aspergillus subgen. Circumdati</taxon>
    </lineage>
</organism>
<sequence>MRSPAGSYSASAFGIIWDDSAGSLRRRRRRRDCGKRRGGNAIAGLRGCPSGWSFNSLGQGLFSLSLSLPGSLSAFANFDLAKFPLLSELSPELSTGSGTVIAHRLVN</sequence>
<evidence type="ECO:0000313" key="2">
    <source>
        <dbReference type="Proteomes" id="UP000249661"/>
    </source>
</evidence>
<reference evidence="1" key="1">
    <citation type="submission" date="2018-02" db="EMBL/GenBank/DDBJ databases">
        <title>The genomes of Aspergillus section Nigri reveals drivers in fungal speciation.</title>
        <authorList>
            <consortium name="DOE Joint Genome Institute"/>
            <person name="Vesth T.C."/>
            <person name="Nybo J."/>
            <person name="Theobald S."/>
            <person name="Brandl J."/>
            <person name="Frisvad J.C."/>
            <person name="Nielsen K.F."/>
            <person name="Lyhne E.K."/>
            <person name="Kogle M.E."/>
            <person name="Kuo A."/>
            <person name="Riley R."/>
            <person name="Clum A."/>
            <person name="Nolan M."/>
            <person name="Lipzen A."/>
            <person name="Salamov A."/>
            <person name="Henrissat B."/>
            <person name="Wiebenga A."/>
            <person name="De vries R.P."/>
            <person name="Grigoriev I.V."/>
            <person name="Mortensen U.H."/>
            <person name="Andersen M.R."/>
            <person name="Baker S.E."/>
        </authorList>
    </citation>
    <scope>NUCLEOTIDE SEQUENCE</scope>
    <source>
        <strain evidence="1">CBS 121060</strain>
    </source>
</reference>
<dbReference type="EMBL" id="KZ824950">
    <property type="protein sequence ID" value="RAH71147.1"/>
    <property type="molecule type" value="Genomic_DNA"/>
</dbReference>
<protein>
    <submittedName>
        <fullName evidence="1">Uncharacterized protein</fullName>
    </submittedName>
</protein>
<dbReference type="Proteomes" id="UP000249661">
    <property type="component" value="Unassembled WGS sequence"/>
</dbReference>
<evidence type="ECO:0000313" key="1">
    <source>
        <dbReference type="EMBL" id="RAH71147.1"/>
    </source>
</evidence>
<gene>
    <name evidence="1" type="ORF">BO66DRAFT_59103</name>
</gene>
<keyword evidence="2" id="KW-1185">Reference proteome</keyword>
<proteinExistence type="predicted"/>